<evidence type="ECO:0000313" key="8">
    <source>
        <dbReference type="EMBL" id="AKA35321.1"/>
    </source>
</evidence>
<dbReference type="Pfam" id="PF24986">
    <property type="entry name" value="PRC_RimM"/>
    <property type="match status" value="1"/>
</dbReference>
<comment type="subcellular location">
    <subcellularLocation>
        <location evidence="5">Cytoplasm</location>
    </subcellularLocation>
</comment>
<dbReference type="PANTHER" id="PTHR33692">
    <property type="entry name" value="RIBOSOME MATURATION FACTOR RIMM"/>
    <property type="match status" value="1"/>
</dbReference>
<dbReference type="Pfam" id="PF01782">
    <property type="entry name" value="RimM"/>
    <property type="match status" value="1"/>
</dbReference>
<dbReference type="KEGG" id="mlt:VC82_1709"/>
<evidence type="ECO:0000259" key="6">
    <source>
        <dbReference type="Pfam" id="PF01782"/>
    </source>
</evidence>
<dbReference type="InterPro" id="IPR009000">
    <property type="entry name" value="Transl_B-barrel_sf"/>
</dbReference>
<evidence type="ECO:0000256" key="4">
    <source>
        <dbReference type="ARBA" id="ARBA00023186"/>
    </source>
</evidence>
<keyword evidence="2 5" id="KW-0690">Ribosome biogenesis</keyword>
<organism evidence="8 9">
    <name type="scientific">Flagellimonas lutaonensis</name>
    <dbReference type="NCBI Taxonomy" id="516051"/>
    <lineage>
        <taxon>Bacteria</taxon>
        <taxon>Pseudomonadati</taxon>
        <taxon>Bacteroidota</taxon>
        <taxon>Flavobacteriia</taxon>
        <taxon>Flavobacteriales</taxon>
        <taxon>Flavobacteriaceae</taxon>
        <taxon>Flagellimonas</taxon>
    </lineage>
</organism>
<evidence type="ECO:0000256" key="5">
    <source>
        <dbReference type="HAMAP-Rule" id="MF_00014"/>
    </source>
</evidence>
<keyword evidence="3 5" id="KW-0698">rRNA processing</keyword>
<evidence type="ECO:0000256" key="1">
    <source>
        <dbReference type="ARBA" id="ARBA00022490"/>
    </source>
</evidence>
<dbReference type="InterPro" id="IPR036976">
    <property type="entry name" value="RimM_N_sf"/>
</dbReference>
<comment type="function">
    <text evidence="5">An accessory protein needed during the final step in the assembly of 30S ribosomal subunit, possibly for assembly of the head region. Essential for efficient processing of 16S rRNA. May be needed both before and after RbfA during the maturation of 16S rRNA. It has affinity for free ribosomal 30S subunits but not for 70S ribosomes.</text>
</comment>
<accession>A0A0D5YTW5</accession>
<evidence type="ECO:0000259" key="7">
    <source>
        <dbReference type="Pfam" id="PF24986"/>
    </source>
</evidence>
<dbReference type="GO" id="GO:0005840">
    <property type="term" value="C:ribosome"/>
    <property type="evidence" value="ECO:0007669"/>
    <property type="project" value="InterPro"/>
</dbReference>
<comment type="similarity">
    <text evidence="5">Belongs to the RimM family.</text>
</comment>
<dbReference type="GO" id="GO:0042274">
    <property type="term" value="P:ribosomal small subunit biogenesis"/>
    <property type="evidence" value="ECO:0007669"/>
    <property type="project" value="UniProtKB-UniRule"/>
</dbReference>
<dbReference type="InterPro" id="IPR011033">
    <property type="entry name" value="PRC_barrel-like_sf"/>
</dbReference>
<dbReference type="InterPro" id="IPR056792">
    <property type="entry name" value="PRC_RimM"/>
</dbReference>
<dbReference type="Proteomes" id="UP000032726">
    <property type="component" value="Chromosome"/>
</dbReference>
<dbReference type="InterPro" id="IPR011961">
    <property type="entry name" value="RimM"/>
</dbReference>
<evidence type="ECO:0000313" key="9">
    <source>
        <dbReference type="Proteomes" id="UP000032726"/>
    </source>
</evidence>
<feature type="domain" description="RimM N-terminal" evidence="6">
    <location>
        <begin position="9"/>
        <end position="89"/>
    </location>
</feature>
<dbReference type="Gene3D" id="2.30.30.240">
    <property type="entry name" value="PRC-barrel domain"/>
    <property type="match status" value="1"/>
</dbReference>
<name>A0A0D5YTW5_9FLAO</name>
<gene>
    <name evidence="5" type="primary">rimM</name>
    <name evidence="8" type="ORF">VC82_1709</name>
</gene>
<dbReference type="HAMAP" id="MF_00014">
    <property type="entry name" value="Ribosome_mat_RimM"/>
    <property type="match status" value="1"/>
</dbReference>
<dbReference type="PATRIC" id="fig|516051.4.peg.1763"/>
<evidence type="ECO:0000256" key="3">
    <source>
        <dbReference type="ARBA" id="ARBA00022552"/>
    </source>
</evidence>
<dbReference type="SUPFAM" id="SSF50346">
    <property type="entry name" value="PRC-barrel domain"/>
    <property type="match status" value="1"/>
</dbReference>
<dbReference type="OrthoDB" id="9810331at2"/>
<comment type="subunit">
    <text evidence="5">Binds ribosomal protein uS19.</text>
</comment>
<dbReference type="GO" id="GO:0043022">
    <property type="term" value="F:ribosome binding"/>
    <property type="evidence" value="ECO:0007669"/>
    <property type="project" value="InterPro"/>
</dbReference>
<protein>
    <recommendedName>
        <fullName evidence="5">Ribosome maturation factor RimM</fullName>
    </recommendedName>
</protein>
<dbReference type="AlphaFoldDB" id="A0A0D5YTW5"/>
<dbReference type="RefSeq" id="WP_045801986.1">
    <property type="nucleotide sequence ID" value="NZ_CP011071.1"/>
</dbReference>
<keyword evidence="4 5" id="KW-0143">Chaperone</keyword>
<dbReference type="GO" id="GO:0005737">
    <property type="term" value="C:cytoplasm"/>
    <property type="evidence" value="ECO:0007669"/>
    <property type="project" value="UniProtKB-SubCell"/>
</dbReference>
<evidence type="ECO:0000256" key="2">
    <source>
        <dbReference type="ARBA" id="ARBA00022517"/>
    </source>
</evidence>
<keyword evidence="1 5" id="KW-0963">Cytoplasm</keyword>
<feature type="domain" description="Ribosome maturation factor RimM PRC barrel" evidence="7">
    <location>
        <begin position="104"/>
        <end position="170"/>
    </location>
</feature>
<reference evidence="8 9" key="1">
    <citation type="submission" date="2015-03" db="EMBL/GenBank/DDBJ databases">
        <title>Complete genome sequence of Muricauda lutaonensis CC-HSB-11T, isolated from a coastal hot spring.</title>
        <authorList>
            <person name="Kim K.M."/>
        </authorList>
    </citation>
    <scope>NUCLEOTIDE SEQUENCE [LARGE SCALE GENOMIC DNA]</scope>
    <source>
        <strain evidence="8 9">CC-HSB-11</strain>
    </source>
</reference>
<dbReference type="Gene3D" id="2.40.30.60">
    <property type="entry name" value="RimM"/>
    <property type="match status" value="1"/>
</dbReference>
<dbReference type="HOGENOM" id="CLU_077636_4_1_10"/>
<sequence>MRKEECFYLGKVVSKYSFRGEVLVKLDTDEPEIYENLESVFVRLSSDNLVPFFIDRCRLHKSALLRIDFEDIKDEAAADSILGAELYLPLEMLPPLTGNKFYYHEVIGFTLMDEKHGDIGTIKAINDQASQVLFEAEKNGKQLLVPVDDDIVVKVDRAKKTIHVSTPEGLIDLYLGHG</sequence>
<dbReference type="NCBIfam" id="TIGR02273">
    <property type="entry name" value="16S_RimM"/>
    <property type="match status" value="1"/>
</dbReference>
<dbReference type="STRING" id="516051.VC82_1709"/>
<keyword evidence="9" id="KW-1185">Reference proteome</keyword>
<dbReference type="EMBL" id="CP011071">
    <property type="protein sequence ID" value="AKA35321.1"/>
    <property type="molecule type" value="Genomic_DNA"/>
</dbReference>
<dbReference type="PANTHER" id="PTHR33692:SF1">
    <property type="entry name" value="RIBOSOME MATURATION FACTOR RIMM"/>
    <property type="match status" value="1"/>
</dbReference>
<dbReference type="GO" id="GO:0006364">
    <property type="term" value="P:rRNA processing"/>
    <property type="evidence" value="ECO:0007669"/>
    <property type="project" value="UniProtKB-UniRule"/>
</dbReference>
<comment type="domain">
    <text evidence="5">The PRC barrel domain binds ribosomal protein uS19.</text>
</comment>
<dbReference type="SUPFAM" id="SSF50447">
    <property type="entry name" value="Translation proteins"/>
    <property type="match status" value="1"/>
</dbReference>
<dbReference type="InterPro" id="IPR002676">
    <property type="entry name" value="RimM_N"/>
</dbReference>
<proteinExistence type="inferred from homology"/>